<dbReference type="GO" id="GO:0004721">
    <property type="term" value="F:phosphoprotein phosphatase activity"/>
    <property type="evidence" value="ECO:0007669"/>
    <property type="project" value="TreeGrafter"/>
</dbReference>
<dbReference type="Gene3D" id="3.30.450.20">
    <property type="entry name" value="PAS domain"/>
    <property type="match status" value="2"/>
</dbReference>
<accession>A0A2M6KA28</accession>
<dbReference type="SMART" id="SM00091">
    <property type="entry name" value="PAS"/>
    <property type="match status" value="2"/>
</dbReference>
<dbReference type="PANTHER" id="PTHR45453">
    <property type="entry name" value="PHOSPHATE REGULON SENSOR PROTEIN PHOR"/>
    <property type="match status" value="1"/>
</dbReference>
<dbReference type="InterPro" id="IPR050351">
    <property type="entry name" value="BphY/WalK/GraS-like"/>
</dbReference>
<dbReference type="InterPro" id="IPR003661">
    <property type="entry name" value="HisK_dim/P_dom"/>
</dbReference>
<dbReference type="Pfam" id="PF00512">
    <property type="entry name" value="HisKA"/>
    <property type="match status" value="1"/>
</dbReference>
<feature type="coiled-coil region" evidence="8">
    <location>
        <begin position="134"/>
        <end position="176"/>
    </location>
</feature>
<dbReference type="InterPro" id="IPR036890">
    <property type="entry name" value="HATPase_C_sf"/>
</dbReference>
<dbReference type="InterPro" id="IPR004358">
    <property type="entry name" value="Sig_transdc_His_kin-like_C"/>
</dbReference>
<gene>
    <name evidence="12" type="ORF">COV49_00380</name>
</gene>
<dbReference type="InterPro" id="IPR000014">
    <property type="entry name" value="PAS"/>
</dbReference>
<name>A0A2M6KA28_9BACT</name>
<dbReference type="SMART" id="SM00086">
    <property type="entry name" value="PAC"/>
    <property type="match status" value="2"/>
</dbReference>
<proteinExistence type="predicted"/>
<dbReference type="AlphaFoldDB" id="A0A2M6KA28"/>
<dbReference type="CDD" id="cd00130">
    <property type="entry name" value="PAS"/>
    <property type="match status" value="2"/>
</dbReference>
<evidence type="ECO:0000256" key="1">
    <source>
        <dbReference type="ARBA" id="ARBA00000085"/>
    </source>
</evidence>
<dbReference type="GO" id="GO:0005886">
    <property type="term" value="C:plasma membrane"/>
    <property type="evidence" value="ECO:0007669"/>
    <property type="project" value="TreeGrafter"/>
</dbReference>
<reference evidence="12 13" key="1">
    <citation type="submission" date="2017-09" db="EMBL/GenBank/DDBJ databases">
        <title>Depth-based differentiation of microbial function through sediment-hosted aquifers and enrichment of novel symbionts in the deep terrestrial subsurface.</title>
        <authorList>
            <person name="Probst A.J."/>
            <person name="Ladd B."/>
            <person name="Jarett J.K."/>
            <person name="Geller-Mcgrath D.E."/>
            <person name="Sieber C.M."/>
            <person name="Emerson J.B."/>
            <person name="Anantharaman K."/>
            <person name="Thomas B.C."/>
            <person name="Malmstrom R."/>
            <person name="Stieglmeier M."/>
            <person name="Klingl A."/>
            <person name="Woyke T."/>
            <person name="Ryan C.M."/>
            <person name="Banfield J.F."/>
        </authorList>
    </citation>
    <scope>NUCLEOTIDE SEQUENCE [LARGE SCALE GENOMIC DNA]</scope>
    <source>
        <strain evidence="12">CG11_big_fil_rev_8_21_14_0_20_39_10</strain>
    </source>
</reference>
<evidence type="ECO:0000259" key="9">
    <source>
        <dbReference type="PROSITE" id="PS50109"/>
    </source>
</evidence>
<protein>
    <recommendedName>
        <fullName evidence="2">histidine kinase</fullName>
        <ecNumber evidence="2">2.7.13.3</ecNumber>
    </recommendedName>
</protein>
<keyword evidence="6" id="KW-0902">Two-component regulatory system</keyword>
<keyword evidence="5" id="KW-0418">Kinase</keyword>
<dbReference type="SUPFAM" id="SSF47384">
    <property type="entry name" value="Homodimeric domain of signal transducing histidine kinase"/>
    <property type="match status" value="1"/>
</dbReference>
<keyword evidence="4" id="KW-0808">Transferase</keyword>
<keyword evidence="8" id="KW-0175">Coiled coil</keyword>
<sequence>MTQFFKTKPKKAENALQESVVIYRALIETTGTGYVIIDTESKVIDANAEYVRLTGHANLNEIRGRSVIEWTADYEKKKNAEAVAKCAKDGYIRNLEIDYIDKRGKITPVEINATVVEKSGTPQILTLCRDITERKNLERKLDEYTKSLEQKVFDRMKDLEKEKIAARNVYEDLQTEKEIIAQTQAIDEAILASIADGCIAVNKNGKITLINQMAQKMLGFSSQESIGREWPEILRREDEKGNLIAPEKGAIHAALSIATTTITSSYYLRKDGTKFPVSRTVSPILLQGKIIGAVNIFRDITKEKEIEKMRMDFLSLASHQLRTPLSGTKWLIETIQKGITGKLNPKQKEYLDNIYQVNERMIKLVSDMLNVLMLESGIAEIKKQEIPISKLSEELFLIMEPASRNKGVILHNALKNNKSLFLETDPQILRSALECFVSNAINYSQSGQEVVLDAEEKPDAIIFSIKDSGIGIPKGEQKKLFERFYRASNAKILRPTGTGLGLNIAKMLAEKIGAEISFESEENKGSIFYLRIPKRSSKGAGTKSNNKN</sequence>
<dbReference type="PROSITE" id="PS50109">
    <property type="entry name" value="HIS_KIN"/>
    <property type="match status" value="1"/>
</dbReference>
<dbReference type="Gene3D" id="1.10.287.130">
    <property type="match status" value="1"/>
</dbReference>
<comment type="caution">
    <text evidence="12">The sequence shown here is derived from an EMBL/GenBank/DDBJ whole genome shotgun (WGS) entry which is preliminary data.</text>
</comment>
<evidence type="ECO:0000256" key="3">
    <source>
        <dbReference type="ARBA" id="ARBA00022553"/>
    </source>
</evidence>
<dbReference type="GO" id="GO:0016036">
    <property type="term" value="P:cellular response to phosphate starvation"/>
    <property type="evidence" value="ECO:0007669"/>
    <property type="project" value="TreeGrafter"/>
</dbReference>
<feature type="domain" description="PAC" evidence="11">
    <location>
        <begin position="93"/>
        <end position="143"/>
    </location>
</feature>
<dbReference type="NCBIfam" id="TIGR00229">
    <property type="entry name" value="sensory_box"/>
    <property type="match status" value="2"/>
</dbReference>
<dbReference type="InterPro" id="IPR005467">
    <property type="entry name" value="His_kinase_dom"/>
</dbReference>
<evidence type="ECO:0000256" key="4">
    <source>
        <dbReference type="ARBA" id="ARBA00022679"/>
    </source>
</evidence>
<evidence type="ECO:0000313" key="12">
    <source>
        <dbReference type="EMBL" id="PIR13996.1"/>
    </source>
</evidence>
<dbReference type="GO" id="GO:0000155">
    <property type="term" value="F:phosphorelay sensor kinase activity"/>
    <property type="evidence" value="ECO:0007669"/>
    <property type="project" value="InterPro"/>
</dbReference>
<dbReference type="InterPro" id="IPR003594">
    <property type="entry name" value="HATPase_dom"/>
</dbReference>
<feature type="domain" description="PAS" evidence="10">
    <location>
        <begin position="183"/>
        <end position="238"/>
    </location>
</feature>
<comment type="catalytic activity">
    <reaction evidence="1">
        <text>ATP + protein L-histidine = ADP + protein N-phospho-L-histidine.</text>
        <dbReference type="EC" id="2.7.13.3"/>
    </reaction>
</comment>
<dbReference type="Pfam" id="PF13426">
    <property type="entry name" value="PAS_9"/>
    <property type="match status" value="2"/>
</dbReference>
<dbReference type="Proteomes" id="UP000230869">
    <property type="component" value="Unassembled WGS sequence"/>
</dbReference>
<evidence type="ECO:0000259" key="11">
    <source>
        <dbReference type="PROSITE" id="PS50113"/>
    </source>
</evidence>
<dbReference type="Pfam" id="PF02518">
    <property type="entry name" value="HATPase_c"/>
    <property type="match status" value="1"/>
</dbReference>
<evidence type="ECO:0000256" key="2">
    <source>
        <dbReference type="ARBA" id="ARBA00012438"/>
    </source>
</evidence>
<dbReference type="PANTHER" id="PTHR45453:SF1">
    <property type="entry name" value="PHOSPHATE REGULON SENSOR PROTEIN PHOR"/>
    <property type="match status" value="1"/>
</dbReference>
<dbReference type="SUPFAM" id="SSF55785">
    <property type="entry name" value="PYP-like sensor domain (PAS domain)"/>
    <property type="match status" value="2"/>
</dbReference>
<evidence type="ECO:0000313" key="13">
    <source>
        <dbReference type="Proteomes" id="UP000230869"/>
    </source>
</evidence>
<organism evidence="12 13">
    <name type="scientific">Candidatus Falkowbacteria bacterium CG11_big_fil_rev_8_21_14_0_20_39_10</name>
    <dbReference type="NCBI Taxonomy" id="1974570"/>
    <lineage>
        <taxon>Bacteria</taxon>
        <taxon>Candidatus Falkowiibacteriota</taxon>
    </lineage>
</organism>
<evidence type="ECO:0000256" key="6">
    <source>
        <dbReference type="ARBA" id="ARBA00023012"/>
    </source>
</evidence>
<dbReference type="SMART" id="SM00388">
    <property type="entry name" value="HisKA"/>
    <property type="match status" value="1"/>
</dbReference>
<dbReference type="SMART" id="SM00387">
    <property type="entry name" value="HATPase_c"/>
    <property type="match status" value="1"/>
</dbReference>
<dbReference type="SUPFAM" id="SSF55874">
    <property type="entry name" value="ATPase domain of HSP90 chaperone/DNA topoisomerase II/histidine kinase"/>
    <property type="match status" value="1"/>
</dbReference>
<dbReference type="EC" id="2.7.13.3" evidence="2"/>
<dbReference type="Gene3D" id="3.30.565.10">
    <property type="entry name" value="Histidine kinase-like ATPase, C-terminal domain"/>
    <property type="match status" value="1"/>
</dbReference>
<dbReference type="CDD" id="cd00082">
    <property type="entry name" value="HisKA"/>
    <property type="match status" value="1"/>
</dbReference>
<evidence type="ECO:0000256" key="5">
    <source>
        <dbReference type="ARBA" id="ARBA00022777"/>
    </source>
</evidence>
<dbReference type="CDD" id="cd00075">
    <property type="entry name" value="HATPase"/>
    <property type="match status" value="1"/>
</dbReference>
<keyword evidence="7" id="KW-0472">Membrane</keyword>
<dbReference type="PRINTS" id="PR00344">
    <property type="entry name" value="BCTRLSENSOR"/>
</dbReference>
<keyword evidence="3" id="KW-0597">Phosphoprotein</keyword>
<dbReference type="InterPro" id="IPR000700">
    <property type="entry name" value="PAS-assoc_C"/>
</dbReference>
<dbReference type="EMBL" id="PCWW01000008">
    <property type="protein sequence ID" value="PIR13996.1"/>
    <property type="molecule type" value="Genomic_DNA"/>
</dbReference>
<evidence type="ECO:0000259" key="10">
    <source>
        <dbReference type="PROSITE" id="PS50112"/>
    </source>
</evidence>
<feature type="domain" description="Histidine kinase" evidence="9">
    <location>
        <begin position="316"/>
        <end position="536"/>
    </location>
</feature>
<dbReference type="InterPro" id="IPR036097">
    <property type="entry name" value="HisK_dim/P_sf"/>
</dbReference>
<evidence type="ECO:0000256" key="8">
    <source>
        <dbReference type="SAM" id="Coils"/>
    </source>
</evidence>
<dbReference type="PROSITE" id="PS50112">
    <property type="entry name" value="PAS"/>
    <property type="match status" value="1"/>
</dbReference>
<evidence type="ECO:0000256" key="7">
    <source>
        <dbReference type="ARBA" id="ARBA00023136"/>
    </source>
</evidence>
<dbReference type="InterPro" id="IPR035965">
    <property type="entry name" value="PAS-like_dom_sf"/>
</dbReference>
<dbReference type="InterPro" id="IPR001610">
    <property type="entry name" value="PAC"/>
</dbReference>
<dbReference type="PROSITE" id="PS50113">
    <property type="entry name" value="PAC"/>
    <property type="match status" value="1"/>
</dbReference>